<organism evidence="1">
    <name type="scientific">Brachypodium distachyon</name>
    <name type="common">Purple false brome</name>
    <name type="synonym">Trachynia distachya</name>
    <dbReference type="NCBI Taxonomy" id="15368"/>
    <lineage>
        <taxon>Eukaryota</taxon>
        <taxon>Viridiplantae</taxon>
        <taxon>Streptophyta</taxon>
        <taxon>Embryophyta</taxon>
        <taxon>Tracheophyta</taxon>
        <taxon>Spermatophyta</taxon>
        <taxon>Magnoliopsida</taxon>
        <taxon>Liliopsida</taxon>
        <taxon>Poales</taxon>
        <taxon>Poaceae</taxon>
        <taxon>BOP clade</taxon>
        <taxon>Pooideae</taxon>
        <taxon>Stipodae</taxon>
        <taxon>Brachypodieae</taxon>
        <taxon>Brachypodium</taxon>
    </lineage>
</organism>
<proteinExistence type="predicted"/>
<dbReference type="Gramene" id="PNT75723">
    <property type="protein sequence ID" value="PNT75723"/>
    <property type="gene ID" value="BRADI_1g37453v3"/>
</dbReference>
<dbReference type="AlphaFoldDB" id="A0A2K2DN74"/>
<dbReference type="EMBL" id="CM000880">
    <property type="protein sequence ID" value="PNT75723.1"/>
    <property type="molecule type" value="Genomic_DNA"/>
</dbReference>
<keyword evidence="3" id="KW-1185">Reference proteome</keyword>
<dbReference type="InParanoid" id="A0A2K2DN74"/>
<reference evidence="1 2" key="1">
    <citation type="journal article" date="2010" name="Nature">
        <title>Genome sequencing and analysis of the model grass Brachypodium distachyon.</title>
        <authorList>
            <consortium name="International Brachypodium Initiative"/>
        </authorList>
    </citation>
    <scope>NUCLEOTIDE SEQUENCE [LARGE SCALE GENOMIC DNA]</scope>
    <source>
        <strain evidence="1 2">Bd21</strain>
    </source>
</reference>
<evidence type="ECO:0000313" key="1">
    <source>
        <dbReference type="EMBL" id="PNT75723.1"/>
    </source>
</evidence>
<dbReference type="Proteomes" id="UP000008810">
    <property type="component" value="Chromosome 1"/>
</dbReference>
<dbReference type="EnsemblPlants" id="PNT75723">
    <property type="protein sequence ID" value="PNT75723"/>
    <property type="gene ID" value="BRADI_1g37453v3"/>
</dbReference>
<gene>
    <name evidence="1" type="ORF">BRADI_1g37453v3</name>
</gene>
<evidence type="ECO:0000313" key="2">
    <source>
        <dbReference type="EnsemblPlants" id="PNT75723"/>
    </source>
</evidence>
<name>A0A2K2DN74_BRADI</name>
<accession>A0A2K2DN74</accession>
<reference evidence="1" key="2">
    <citation type="submission" date="2017-06" db="EMBL/GenBank/DDBJ databases">
        <title>WGS assembly of Brachypodium distachyon.</title>
        <authorList>
            <consortium name="The International Brachypodium Initiative"/>
            <person name="Lucas S."/>
            <person name="Harmon-Smith M."/>
            <person name="Lail K."/>
            <person name="Tice H."/>
            <person name="Grimwood J."/>
            <person name="Bruce D."/>
            <person name="Barry K."/>
            <person name="Shu S."/>
            <person name="Lindquist E."/>
            <person name="Wang M."/>
            <person name="Pitluck S."/>
            <person name="Vogel J.P."/>
            <person name="Garvin D.F."/>
            <person name="Mockler T.C."/>
            <person name="Schmutz J."/>
            <person name="Rokhsar D."/>
            <person name="Bevan M.W."/>
        </authorList>
    </citation>
    <scope>NUCLEOTIDE SEQUENCE</scope>
    <source>
        <strain evidence="1">Bd21</strain>
    </source>
</reference>
<reference evidence="2" key="3">
    <citation type="submission" date="2018-08" db="UniProtKB">
        <authorList>
            <consortium name="EnsemblPlants"/>
        </authorList>
    </citation>
    <scope>IDENTIFICATION</scope>
    <source>
        <strain evidence="2">cv. Bd21</strain>
    </source>
</reference>
<sequence>MDSMSGLREVEPTACWPRRSNYMLRWTPLMSGL</sequence>
<evidence type="ECO:0000313" key="3">
    <source>
        <dbReference type="Proteomes" id="UP000008810"/>
    </source>
</evidence>
<protein>
    <submittedName>
        <fullName evidence="1 2">Uncharacterized protein</fullName>
    </submittedName>
</protein>